<evidence type="ECO:0000256" key="2">
    <source>
        <dbReference type="ARBA" id="ARBA00022771"/>
    </source>
</evidence>
<reference evidence="6 8" key="1">
    <citation type="submission" date="2008-03" db="EMBL/GenBank/DDBJ databases">
        <title>Annotation of Ixodes scapularis.</title>
        <authorList>
            <consortium name="Ixodes scapularis Genome Project Consortium"/>
            <person name="Caler E."/>
            <person name="Hannick L.I."/>
            <person name="Bidwell S."/>
            <person name="Joardar V."/>
            <person name="Thiagarajan M."/>
            <person name="Amedeo P."/>
            <person name="Galinsky K.J."/>
            <person name="Schobel S."/>
            <person name="Inman J."/>
            <person name="Hostetler J."/>
            <person name="Miller J."/>
            <person name="Hammond M."/>
            <person name="Megy K."/>
            <person name="Lawson D."/>
            <person name="Kodira C."/>
            <person name="Sutton G."/>
            <person name="Meyer J."/>
            <person name="Hill C.A."/>
            <person name="Birren B."/>
            <person name="Nene V."/>
            <person name="Collins F."/>
            <person name="Alarcon-Chaidez F."/>
            <person name="Wikel S."/>
            <person name="Strausberg R."/>
        </authorList>
    </citation>
    <scope>NUCLEOTIDE SEQUENCE [LARGE SCALE GENOMIC DNA]</scope>
    <source>
        <strain evidence="8">Wikel</strain>
        <strain evidence="6">Wikel colony</strain>
    </source>
</reference>
<dbReference type="EMBL" id="ABJB010272075">
    <property type="status" value="NOT_ANNOTATED_CDS"/>
    <property type="molecule type" value="Genomic_DNA"/>
</dbReference>
<dbReference type="AlphaFoldDB" id="B7PQM9"/>
<keyword evidence="3" id="KW-0862">Zinc</keyword>
<dbReference type="EMBL" id="ABJB010201626">
    <property type="status" value="NOT_ANNOTATED_CDS"/>
    <property type="molecule type" value="Genomic_DNA"/>
</dbReference>
<dbReference type="EMBL" id="ABJB010315397">
    <property type="status" value="NOT_ANNOTATED_CDS"/>
    <property type="molecule type" value="Genomic_DNA"/>
</dbReference>
<evidence type="ECO:0000313" key="8">
    <source>
        <dbReference type="Proteomes" id="UP000001555"/>
    </source>
</evidence>
<keyword evidence="8" id="KW-1185">Reference proteome</keyword>
<feature type="domain" description="PHD-type" evidence="5">
    <location>
        <begin position="1"/>
        <end position="32"/>
    </location>
</feature>
<evidence type="ECO:0000313" key="7">
    <source>
        <dbReference type="EnsemblMetazoa" id="ISCW019035-PA"/>
    </source>
</evidence>
<dbReference type="VEuPathDB" id="VectorBase:ISCP_021597"/>
<dbReference type="EMBL" id="DS766405">
    <property type="protein sequence ID" value="EEC08901.1"/>
    <property type="molecule type" value="Genomic_DNA"/>
</dbReference>
<dbReference type="VEuPathDB" id="VectorBase:ISCW019035"/>
<dbReference type="PANTHER" id="PTHR12420">
    <property type="entry name" value="PHD FINGER PROTEIN"/>
    <property type="match status" value="1"/>
</dbReference>
<feature type="region of interest" description="Disordered" evidence="4">
    <location>
        <begin position="203"/>
        <end position="251"/>
    </location>
</feature>
<dbReference type="InterPro" id="IPR011011">
    <property type="entry name" value="Znf_FYVE_PHD"/>
</dbReference>
<organism>
    <name type="scientific">Ixodes scapularis</name>
    <name type="common">Black-legged tick</name>
    <name type="synonym">Deer tick</name>
    <dbReference type="NCBI Taxonomy" id="6945"/>
    <lineage>
        <taxon>Eukaryota</taxon>
        <taxon>Metazoa</taxon>
        <taxon>Ecdysozoa</taxon>
        <taxon>Arthropoda</taxon>
        <taxon>Chelicerata</taxon>
        <taxon>Arachnida</taxon>
        <taxon>Acari</taxon>
        <taxon>Parasitiformes</taxon>
        <taxon>Ixodida</taxon>
        <taxon>Ixodoidea</taxon>
        <taxon>Ixodidae</taxon>
        <taxon>Ixodinae</taxon>
        <taxon>Ixodes</taxon>
    </lineage>
</organism>
<dbReference type="PROSITE" id="PS51805">
    <property type="entry name" value="EPHD"/>
    <property type="match status" value="1"/>
</dbReference>
<keyword evidence="1" id="KW-0479">Metal-binding</keyword>
<evidence type="ECO:0000313" key="6">
    <source>
        <dbReference type="EMBL" id="EEC08901.1"/>
    </source>
</evidence>
<dbReference type="HOGENOM" id="CLU_604516_0_0_1"/>
<dbReference type="EMBL" id="ABJB010585489">
    <property type="status" value="NOT_ANNOTATED_CDS"/>
    <property type="molecule type" value="Genomic_DNA"/>
</dbReference>
<dbReference type="SUPFAM" id="SSF57903">
    <property type="entry name" value="FYVE/PHD zinc finger"/>
    <property type="match status" value="1"/>
</dbReference>
<dbReference type="InParanoid" id="B7PQM9"/>
<dbReference type="VEuPathDB" id="VectorBase:ISCI019035"/>
<dbReference type="EnsemblMetazoa" id="ISCW019035-RA">
    <property type="protein sequence ID" value="ISCW019035-PA"/>
    <property type="gene ID" value="ISCW019035"/>
</dbReference>
<sequence>MCEKKFHVGCGIANDCLLQFYGDFRAYCPDHRPNQHMTPKETGLASCLICACDLVPQPSPRVLLTPCCKNSFHKACLQAQAMSAGSHLFKCSVCNNKEAFQKEMLDYGISIPEQDASWERQQGAYQELLYRYQRCDAVRCRCPMGREISLDGCSDWEVIPCSTCGSQGIHKACGNLSRAPVQNANLWICVQCRKVLSQRLPTGLPDGPLKSKGAAVSTPTPPESPLTEADGTELPSPERAVEAASPGPKVLHPSIRAADAVAHSSPQSEFGEDSDVEFVKVVPRQKQAPTPIVISDDSSSEDSCEYTDCQPKKNCFEFCFEPGSVHLEKVDGFVVISLDPRRGSAETSHTSDFEICLREGACRPGGAVGWCGRNENFLPNYWKKILPYLGRLLNCVVEVVALTAVRSTNTRDDRLITEALGYFHNIVCMKEVVQTRSWIECAAGGSGMTPRPQ</sequence>
<protein>
    <submittedName>
        <fullName evidence="6 7">PHD finger protein, putative</fullName>
    </submittedName>
</protein>
<dbReference type="InterPro" id="IPR034732">
    <property type="entry name" value="EPHD"/>
</dbReference>
<evidence type="ECO:0000256" key="4">
    <source>
        <dbReference type="SAM" id="MobiDB-lite"/>
    </source>
</evidence>
<evidence type="ECO:0000256" key="1">
    <source>
        <dbReference type="ARBA" id="ARBA00022723"/>
    </source>
</evidence>
<dbReference type="EMBL" id="ABJB010723151">
    <property type="status" value="NOT_ANNOTATED_CDS"/>
    <property type="molecule type" value="Genomic_DNA"/>
</dbReference>
<dbReference type="Proteomes" id="UP000001555">
    <property type="component" value="Unassembled WGS sequence"/>
</dbReference>
<dbReference type="Gene3D" id="3.30.40.10">
    <property type="entry name" value="Zinc/RING finger domain, C3HC4 (zinc finger)"/>
    <property type="match status" value="1"/>
</dbReference>
<evidence type="ECO:0000256" key="3">
    <source>
        <dbReference type="ARBA" id="ARBA00022833"/>
    </source>
</evidence>
<gene>
    <name evidence="6" type="ORF">IscW_ISCW019035</name>
</gene>
<dbReference type="STRING" id="6945.B7PQM9"/>
<evidence type="ECO:0000259" key="5">
    <source>
        <dbReference type="PROSITE" id="PS51805"/>
    </source>
</evidence>
<keyword evidence="2" id="KW-0863">Zinc-finger</keyword>
<dbReference type="InterPro" id="IPR059102">
    <property type="entry name" value="PHD_PHF7/G2E3-like"/>
</dbReference>
<dbReference type="InterPro" id="IPR051188">
    <property type="entry name" value="PHD-type_Zinc_Finger"/>
</dbReference>
<dbReference type="OrthoDB" id="512616at2759"/>
<dbReference type="Pfam" id="PF26054">
    <property type="entry name" value="PHD_G2E3"/>
    <property type="match status" value="1"/>
</dbReference>
<dbReference type="FunCoup" id="B7PQM9">
    <property type="interactions" value="202"/>
</dbReference>
<dbReference type="EMBL" id="ABJB010262687">
    <property type="status" value="NOT_ANNOTATED_CDS"/>
    <property type="molecule type" value="Genomic_DNA"/>
</dbReference>
<dbReference type="EMBL" id="ABJB010476484">
    <property type="status" value="NOT_ANNOTATED_CDS"/>
    <property type="molecule type" value="Genomic_DNA"/>
</dbReference>
<name>B7PQM9_IXOSC</name>
<dbReference type="GO" id="GO:0008270">
    <property type="term" value="F:zinc ion binding"/>
    <property type="evidence" value="ECO:0007669"/>
    <property type="project" value="UniProtKB-KW"/>
</dbReference>
<accession>B7PQM9</accession>
<proteinExistence type="predicted"/>
<dbReference type="PaxDb" id="6945-B7PQM9"/>
<reference evidence="7" key="2">
    <citation type="submission" date="2020-05" db="UniProtKB">
        <authorList>
            <consortium name="EnsemblMetazoa"/>
        </authorList>
    </citation>
    <scope>IDENTIFICATION</scope>
    <source>
        <strain evidence="7">wikel</strain>
    </source>
</reference>
<dbReference type="InterPro" id="IPR013083">
    <property type="entry name" value="Znf_RING/FYVE/PHD"/>
</dbReference>
<dbReference type="PANTHER" id="PTHR12420:SF46">
    <property type="entry name" value="FINGER PROTEIN, PUTATIVE-RELATED"/>
    <property type="match status" value="1"/>
</dbReference>